<protein>
    <submittedName>
        <fullName evidence="2">Uncharacterized protein</fullName>
    </submittedName>
</protein>
<reference evidence="2" key="2">
    <citation type="submission" date="2023-06" db="EMBL/GenBank/DDBJ databases">
        <authorList>
            <consortium name="Lawrence Berkeley National Laboratory"/>
            <person name="Haridas S."/>
            <person name="Hensen N."/>
            <person name="Bonometti L."/>
            <person name="Westerberg I."/>
            <person name="Brannstrom I.O."/>
            <person name="Guillou S."/>
            <person name="Cros-Aarteil S."/>
            <person name="Calhoun S."/>
            <person name="Kuo A."/>
            <person name="Mondo S."/>
            <person name="Pangilinan J."/>
            <person name="Riley R."/>
            <person name="Labutti K."/>
            <person name="Andreopoulos B."/>
            <person name="Lipzen A."/>
            <person name="Chen C."/>
            <person name="Yanf M."/>
            <person name="Daum C."/>
            <person name="Ng V."/>
            <person name="Clum A."/>
            <person name="Steindorff A."/>
            <person name="Ohm R."/>
            <person name="Martin F."/>
            <person name="Silar P."/>
            <person name="Natvig D."/>
            <person name="Lalanne C."/>
            <person name="Gautier V."/>
            <person name="Ament-Velasquez S.L."/>
            <person name="Kruys A."/>
            <person name="Hutchinson M.I."/>
            <person name="Powell A.J."/>
            <person name="Barry K."/>
            <person name="Miller A.N."/>
            <person name="Grigoriev I.V."/>
            <person name="Debuchy R."/>
            <person name="Gladieux P."/>
            <person name="Thoren M.H."/>
            <person name="Johannesson H."/>
        </authorList>
    </citation>
    <scope>NUCLEOTIDE SEQUENCE</scope>
    <source>
        <strain evidence="2">CBS 118394</strain>
    </source>
</reference>
<organism evidence="2 3">
    <name type="scientific">Apodospora peruviana</name>
    <dbReference type="NCBI Taxonomy" id="516989"/>
    <lineage>
        <taxon>Eukaryota</taxon>
        <taxon>Fungi</taxon>
        <taxon>Dikarya</taxon>
        <taxon>Ascomycota</taxon>
        <taxon>Pezizomycotina</taxon>
        <taxon>Sordariomycetes</taxon>
        <taxon>Sordariomycetidae</taxon>
        <taxon>Sordariales</taxon>
        <taxon>Lasiosphaeriaceae</taxon>
        <taxon>Apodospora</taxon>
    </lineage>
</organism>
<name>A0AAE0HXP7_9PEZI</name>
<dbReference type="EMBL" id="JAUEDM010000006">
    <property type="protein sequence ID" value="KAK3314711.1"/>
    <property type="molecule type" value="Genomic_DNA"/>
</dbReference>
<sequence length="279" mass="31961">MYEIWWKFDDDTKSWICDRVETKFDETDITKMIRMIRIVEAGNKKPKDDQSEDHIFGITEDDLVFTHAVLDPPDLGVFAAVVAVLENHEHAHFLPTAGAAVPAHRLVEPGVAEEDALSRFRCGIGRSSGVGVRQGRCRPEPSGRALVGLSCLRGRTGREVGCSYDQADRMPDLKNVDEWARDAKYPMATKLLFAKVCSALSADEHLNVVFDMAKDLGMTWHDYMEAHALIHQEMRRELDGEEEDEEELSWDERIQRHLQRQREMPREFDGDDEAYEEEL</sequence>
<feature type="region of interest" description="Disordered" evidence="1">
    <location>
        <begin position="259"/>
        <end position="279"/>
    </location>
</feature>
<evidence type="ECO:0000313" key="2">
    <source>
        <dbReference type="EMBL" id="KAK3314711.1"/>
    </source>
</evidence>
<proteinExistence type="predicted"/>
<comment type="caution">
    <text evidence="2">The sequence shown here is derived from an EMBL/GenBank/DDBJ whole genome shotgun (WGS) entry which is preliminary data.</text>
</comment>
<dbReference type="AlphaFoldDB" id="A0AAE0HXP7"/>
<feature type="compositionally biased region" description="Basic and acidic residues" evidence="1">
    <location>
        <begin position="259"/>
        <end position="268"/>
    </location>
</feature>
<evidence type="ECO:0000256" key="1">
    <source>
        <dbReference type="SAM" id="MobiDB-lite"/>
    </source>
</evidence>
<gene>
    <name evidence="2" type="ORF">B0H66DRAFT_535610</name>
</gene>
<reference evidence="2" key="1">
    <citation type="journal article" date="2023" name="Mol. Phylogenet. Evol.">
        <title>Genome-scale phylogeny and comparative genomics of the fungal order Sordariales.</title>
        <authorList>
            <person name="Hensen N."/>
            <person name="Bonometti L."/>
            <person name="Westerberg I."/>
            <person name="Brannstrom I.O."/>
            <person name="Guillou S."/>
            <person name="Cros-Aarteil S."/>
            <person name="Calhoun S."/>
            <person name="Haridas S."/>
            <person name="Kuo A."/>
            <person name="Mondo S."/>
            <person name="Pangilinan J."/>
            <person name="Riley R."/>
            <person name="LaButti K."/>
            <person name="Andreopoulos B."/>
            <person name="Lipzen A."/>
            <person name="Chen C."/>
            <person name="Yan M."/>
            <person name="Daum C."/>
            <person name="Ng V."/>
            <person name="Clum A."/>
            <person name="Steindorff A."/>
            <person name="Ohm R.A."/>
            <person name="Martin F."/>
            <person name="Silar P."/>
            <person name="Natvig D.O."/>
            <person name="Lalanne C."/>
            <person name="Gautier V."/>
            <person name="Ament-Velasquez S.L."/>
            <person name="Kruys A."/>
            <person name="Hutchinson M.I."/>
            <person name="Powell A.J."/>
            <person name="Barry K."/>
            <person name="Miller A.N."/>
            <person name="Grigoriev I.V."/>
            <person name="Debuchy R."/>
            <person name="Gladieux P."/>
            <person name="Hiltunen Thoren M."/>
            <person name="Johannesson H."/>
        </authorList>
    </citation>
    <scope>NUCLEOTIDE SEQUENCE</scope>
    <source>
        <strain evidence="2">CBS 118394</strain>
    </source>
</reference>
<dbReference type="Proteomes" id="UP001283341">
    <property type="component" value="Unassembled WGS sequence"/>
</dbReference>
<evidence type="ECO:0000313" key="3">
    <source>
        <dbReference type="Proteomes" id="UP001283341"/>
    </source>
</evidence>
<keyword evidence="3" id="KW-1185">Reference proteome</keyword>
<accession>A0AAE0HXP7</accession>
<feature type="compositionally biased region" description="Acidic residues" evidence="1">
    <location>
        <begin position="269"/>
        <end position="279"/>
    </location>
</feature>